<dbReference type="Gene3D" id="3.20.20.80">
    <property type="entry name" value="Glycosidases"/>
    <property type="match status" value="4"/>
</dbReference>
<dbReference type="SUPFAM" id="SSF51445">
    <property type="entry name" value="(Trans)glycosidases"/>
    <property type="match status" value="1"/>
</dbReference>
<dbReference type="NCBIfam" id="TIGR02401">
    <property type="entry name" value="trehalose_TreY"/>
    <property type="match status" value="1"/>
</dbReference>
<evidence type="ECO:0000313" key="4">
    <source>
        <dbReference type="Proteomes" id="UP000199475"/>
    </source>
</evidence>
<dbReference type="GO" id="GO:0030980">
    <property type="term" value="P:alpha-glucan catabolic process"/>
    <property type="evidence" value="ECO:0007669"/>
    <property type="project" value="TreeGrafter"/>
</dbReference>
<feature type="domain" description="Glycosyl hydrolase family 13 catalytic" evidence="2">
    <location>
        <begin position="14"/>
        <end position="451"/>
    </location>
</feature>
<evidence type="ECO:0000259" key="2">
    <source>
        <dbReference type="SMART" id="SM00642"/>
    </source>
</evidence>
<proteinExistence type="predicted"/>
<dbReference type="InterPro" id="IPR006047">
    <property type="entry name" value="GH13_cat_dom"/>
</dbReference>
<keyword evidence="4" id="KW-1185">Reference proteome</keyword>
<accession>A0A1G9H875</accession>
<dbReference type="PANTHER" id="PTHR10357">
    <property type="entry name" value="ALPHA-AMYLASE FAMILY MEMBER"/>
    <property type="match status" value="1"/>
</dbReference>
<dbReference type="PANTHER" id="PTHR10357:SF216">
    <property type="entry name" value="MALTOOLIGOSYL TREHALOSE SYNTHASE-RELATED"/>
    <property type="match status" value="1"/>
</dbReference>
<organism evidence="3 4">
    <name type="scientific">Tessaracoccus oleiagri</name>
    <dbReference type="NCBI Taxonomy" id="686624"/>
    <lineage>
        <taxon>Bacteria</taxon>
        <taxon>Bacillati</taxon>
        <taxon>Actinomycetota</taxon>
        <taxon>Actinomycetes</taxon>
        <taxon>Propionibacteriales</taxon>
        <taxon>Propionibacteriaceae</taxon>
        <taxon>Tessaracoccus</taxon>
    </lineage>
</organism>
<gene>
    <name evidence="3" type="ORF">SAMN04488242_0141</name>
</gene>
<feature type="region of interest" description="Disordered" evidence="1">
    <location>
        <begin position="448"/>
        <end position="477"/>
    </location>
</feature>
<dbReference type="GO" id="GO:0047470">
    <property type="term" value="F:(1,4)-alpha-D-glucan 1-alpha-D-glucosylmutase activity"/>
    <property type="evidence" value="ECO:0007669"/>
    <property type="project" value="TreeGrafter"/>
</dbReference>
<evidence type="ECO:0000313" key="3">
    <source>
        <dbReference type="EMBL" id="SDL09140.1"/>
    </source>
</evidence>
<dbReference type="InterPro" id="IPR012767">
    <property type="entry name" value="Trehalose_TreY"/>
</dbReference>
<dbReference type="Pfam" id="PF00128">
    <property type="entry name" value="Alpha-amylase"/>
    <property type="match status" value="1"/>
</dbReference>
<name>A0A1G9H875_9ACTN</name>
<dbReference type="GO" id="GO:0005992">
    <property type="term" value="P:trehalose biosynthetic process"/>
    <property type="evidence" value="ECO:0007669"/>
    <property type="project" value="TreeGrafter"/>
</dbReference>
<dbReference type="Proteomes" id="UP000199475">
    <property type="component" value="Unassembled WGS sequence"/>
</dbReference>
<sequence>MDWPSSTLGQVNTPASTYRLQLHAGYTFDDAVAQVPYFASLGVTHLFCSPILQAAPGSTHGYDVVDHSHISADLGGEEGFRRLAAAAHQHGLGLIVDVVPNHMSVPTPLWHNHALWEVMRTGADSEYAHWFDMDLSGDQAILMPVLGEKIGKELAAGNIRLEIRDVPHAGGSSPQPVVVYFDHVFPVRPGTEELPIEQLLEQQWYRLAYWRVGADELNYRRFFDVDTLAAVRVEDPSVFEATHRLLLDLHREGLIDGFRIDHIDGLANPRGYLADLQRATGGCWVVAEKILEYDEVLPDDFEAAGTTGYDALLRIMGLFHDPAALPRLNDIWERAADAAQGFQAELLKAKGEVVSNLLFTEVNRLTSIVVKICDGDIRLRDHTRRQIYRAITELLLGMDRYRAYFEPGRPASDADREVLEEAAERARPYLAADELDTLELIVALASGDPGTGEEGQGAETLPTVADEEVTTQLPDERDDSRVLRAEFMIRFAQTCGPVMAKSKEDTAFYRWNRFLAVNEVGTEPTIIGLSPDVFHDFSEFLGQQWPDTMTTLSTHDTKRSEDVRARLAALTEYRREWETCLQELRAATAEDRSELVDGATELFMWQTLAATWSLPGTHAGTAPISPERLSAYLTKAMREAKTHTNWTEPNDHYEEAILGLATSALTNERVVAALDDYTRLTYESVRATVLGQKLIQLTMPGVPDVYQGCEVVDFSLVDPDNRRPVDFYRQAGMLSAIDAGVVADLDAEKLLVTSRALRHRREHADAYRGARAAYRRIAATTGHVVAFGRGVDDDIASITIATRLLNSVGDGWGDHTVFLPDGEFRDLFTGRVVPGGQTPLADILADHPVALLVPADAELD</sequence>
<evidence type="ECO:0000256" key="1">
    <source>
        <dbReference type="SAM" id="MobiDB-lite"/>
    </source>
</evidence>
<dbReference type="STRING" id="686624.SAMN04488242_0141"/>
<dbReference type="AlphaFoldDB" id="A0A1G9H875"/>
<dbReference type="InterPro" id="IPR017853">
    <property type="entry name" value="GH"/>
</dbReference>
<dbReference type="SMART" id="SM00642">
    <property type="entry name" value="Aamy"/>
    <property type="match status" value="1"/>
</dbReference>
<dbReference type="EMBL" id="FNGP01000001">
    <property type="protein sequence ID" value="SDL09140.1"/>
    <property type="molecule type" value="Genomic_DNA"/>
</dbReference>
<reference evidence="3 4" key="1">
    <citation type="submission" date="2016-10" db="EMBL/GenBank/DDBJ databases">
        <authorList>
            <person name="de Groot N.N."/>
        </authorList>
    </citation>
    <scope>NUCLEOTIDE SEQUENCE [LARGE SCALE GENOMIC DNA]</scope>
    <source>
        <strain evidence="3 4">CGMCC 1.9159</strain>
    </source>
</reference>
<dbReference type="CDD" id="cd11336">
    <property type="entry name" value="AmyAc_MTSase"/>
    <property type="match status" value="1"/>
</dbReference>
<protein>
    <submittedName>
        <fullName evidence="3">(1-&gt;4)-alpha-D-glucan 1-alpha-D-glucosylmutase</fullName>
    </submittedName>
</protein>